<dbReference type="PANTHER" id="PTHR32309:SF31">
    <property type="entry name" value="CAPSULAR EXOPOLYSACCHARIDE FAMILY"/>
    <property type="match status" value="1"/>
</dbReference>
<name>A0A6G7YQV4_9SPHN</name>
<dbReference type="Gene3D" id="3.40.50.300">
    <property type="entry name" value="P-loop containing nucleotide triphosphate hydrolases"/>
    <property type="match status" value="1"/>
</dbReference>
<dbReference type="KEGG" id="spii:G7077_09620"/>
<sequence>MLHNSLHHRGSHQANTPATPSSEVRHSLDNPTHVQWSSERALAGAIYGFDSIDPRSRSFNLIRGRLLQLMRQRGSRAVGVVSATPEVGKSFVSANISASLSRDPRIRTFAVDLDLRRGSLTAQFGIVPERGLSEHLSTGTPLETFQLNGENLTIVPTMGGFMHSAELLASPRAEAFFQTLQSSNDRDLFICDLPPVFANDDAVAAMAHLDCYVLVSEEGRTTEREVRDAVAALGRERLAGVILNKFRGGLVSDGYGVDPYYAQGYGSPTSPR</sequence>
<keyword evidence="2" id="KW-0067">ATP-binding</keyword>
<protein>
    <submittedName>
        <fullName evidence="4">CpsD/CapB family tyrosine-protein kinase</fullName>
    </submittedName>
</protein>
<organism evidence="4 5">
    <name type="scientific">Sphingomonas piscis</name>
    <dbReference type="NCBI Taxonomy" id="2714943"/>
    <lineage>
        <taxon>Bacteria</taxon>
        <taxon>Pseudomonadati</taxon>
        <taxon>Pseudomonadota</taxon>
        <taxon>Alphaproteobacteria</taxon>
        <taxon>Sphingomonadales</taxon>
        <taxon>Sphingomonadaceae</taxon>
        <taxon>Sphingomonas</taxon>
    </lineage>
</organism>
<keyword evidence="1" id="KW-0547">Nucleotide-binding</keyword>
<dbReference type="InterPro" id="IPR050445">
    <property type="entry name" value="Bact_polysacc_biosynth/exp"/>
</dbReference>
<gene>
    <name evidence="4" type="ORF">G7077_09620</name>
</gene>
<dbReference type="GO" id="GO:0016301">
    <property type="term" value="F:kinase activity"/>
    <property type="evidence" value="ECO:0007669"/>
    <property type="project" value="UniProtKB-KW"/>
</dbReference>
<evidence type="ECO:0000256" key="1">
    <source>
        <dbReference type="ARBA" id="ARBA00022741"/>
    </source>
</evidence>
<dbReference type="InterPro" id="IPR027417">
    <property type="entry name" value="P-loop_NTPase"/>
</dbReference>
<dbReference type="InterPro" id="IPR005702">
    <property type="entry name" value="Wzc-like_C"/>
</dbReference>
<evidence type="ECO:0000313" key="4">
    <source>
        <dbReference type="EMBL" id="QIK79116.1"/>
    </source>
</evidence>
<keyword evidence="4" id="KW-0808">Transferase</keyword>
<dbReference type="SUPFAM" id="SSF52540">
    <property type="entry name" value="P-loop containing nucleoside triphosphate hydrolases"/>
    <property type="match status" value="1"/>
</dbReference>
<feature type="compositionally biased region" description="Basic residues" evidence="3">
    <location>
        <begin position="1"/>
        <end position="11"/>
    </location>
</feature>
<evidence type="ECO:0000256" key="3">
    <source>
        <dbReference type="SAM" id="MobiDB-lite"/>
    </source>
</evidence>
<feature type="region of interest" description="Disordered" evidence="3">
    <location>
        <begin position="1"/>
        <end position="32"/>
    </location>
</feature>
<dbReference type="EMBL" id="CP049869">
    <property type="protein sequence ID" value="QIK79116.1"/>
    <property type="molecule type" value="Genomic_DNA"/>
</dbReference>
<reference evidence="4 5" key="1">
    <citation type="submission" date="2020-03" db="EMBL/GenBank/DDBJ databases">
        <title>Sphingomonas sp. nov., isolated from fish.</title>
        <authorList>
            <person name="Hyun D.-W."/>
            <person name="Bae J.-W."/>
        </authorList>
    </citation>
    <scope>NUCLEOTIDE SEQUENCE [LARGE SCALE GENOMIC DNA]</scope>
    <source>
        <strain evidence="4 5">HDW15B</strain>
    </source>
</reference>
<accession>A0A6G7YQV4</accession>
<proteinExistence type="predicted"/>
<evidence type="ECO:0000313" key="5">
    <source>
        <dbReference type="Proteomes" id="UP000503222"/>
    </source>
</evidence>
<dbReference type="CDD" id="cd05387">
    <property type="entry name" value="BY-kinase"/>
    <property type="match status" value="1"/>
</dbReference>
<dbReference type="Proteomes" id="UP000503222">
    <property type="component" value="Chromosome"/>
</dbReference>
<dbReference type="AlphaFoldDB" id="A0A6G7YQV4"/>
<keyword evidence="5" id="KW-1185">Reference proteome</keyword>
<feature type="compositionally biased region" description="Polar residues" evidence="3">
    <location>
        <begin position="12"/>
        <end position="22"/>
    </location>
</feature>
<dbReference type="PANTHER" id="PTHR32309">
    <property type="entry name" value="TYROSINE-PROTEIN KINASE"/>
    <property type="match status" value="1"/>
</dbReference>
<evidence type="ECO:0000256" key="2">
    <source>
        <dbReference type="ARBA" id="ARBA00022840"/>
    </source>
</evidence>
<keyword evidence="4" id="KW-0418">Kinase</keyword>